<proteinExistence type="predicted"/>
<dbReference type="InterPro" id="IPR003737">
    <property type="entry name" value="GlcNAc_PI_deacetylase-related"/>
</dbReference>
<evidence type="ECO:0000313" key="2">
    <source>
        <dbReference type="Proteomes" id="UP000035268"/>
    </source>
</evidence>
<keyword evidence="2" id="KW-1185">Reference proteome</keyword>
<dbReference type="InterPro" id="IPR024078">
    <property type="entry name" value="LmbE-like_dom_sf"/>
</dbReference>
<gene>
    <name evidence="1" type="ORF">L21SP4_01420</name>
</gene>
<dbReference type="OrthoDB" id="282207at2"/>
<reference evidence="1 2" key="2">
    <citation type="journal article" date="2016" name="ISME J.">
        <title>Characterization of the first cultured representative of Verrucomicrobia subdivision 5 indicates the proposal of a novel phylum.</title>
        <authorList>
            <person name="Spring S."/>
            <person name="Bunk B."/>
            <person name="Sproer C."/>
            <person name="Schumann P."/>
            <person name="Rohde M."/>
            <person name="Tindall B.J."/>
            <person name="Klenk H.P."/>
        </authorList>
    </citation>
    <scope>NUCLEOTIDE SEQUENCE [LARGE SCALE GENOMIC DNA]</scope>
    <source>
        <strain evidence="1 2">L21-Fru-AB</strain>
    </source>
</reference>
<dbReference type="SUPFAM" id="SSF102588">
    <property type="entry name" value="LmbE-like"/>
    <property type="match status" value="1"/>
</dbReference>
<sequence>MISFTKSGASFVVPDGAEQALERTTHLGVGAHQDDLEFMALHGILACYGRTDRWFGGVVCTDGAGSPESGPYAGASGDVLREMRRREQIAAAHTGQYGFIAQLGFRSDDLKDPSCGEPGRDLRELLRATRPEVVYTHNPADRHATHAAVFTALLSALRDLPEDALPEKVYGCEVWRDLDWLPEASKVVLDVSARPHLAAALNGVYDSQIAGGKRYDRAVEGRRLAQATFLESHEVDRIERATLAMDLMPLVRDRALNPRDYVAGLIDAFREETLMLLDRMKRSR</sequence>
<accession>A0A0G3EGW8</accession>
<organism evidence="1 2">
    <name type="scientific">Kiritimatiella glycovorans</name>
    <dbReference type="NCBI Taxonomy" id="1307763"/>
    <lineage>
        <taxon>Bacteria</taxon>
        <taxon>Pseudomonadati</taxon>
        <taxon>Kiritimatiellota</taxon>
        <taxon>Kiritimatiellia</taxon>
        <taxon>Kiritimatiellales</taxon>
        <taxon>Kiritimatiellaceae</taxon>
        <taxon>Kiritimatiella</taxon>
    </lineage>
</organism>
<dbReference type="AlphaFoldDB" id="A0A0G3EGW8"/>
<dbReference type="KEGG" id="vbl:L21SP4_01420"/>
<protein>
    <recommendedName>
        <fullName evidence="3">PIG-L family deacetylase</fullName>
    </recommendedName>
</protein>
<dbReference type="Gene3D" id="3.40.50.10320">
    <property type="entry name" value="LmbE-like"/>
    <property type="match status" value="1"/>
</dbReference>
<evidence type="ECO:0000313" key="1">
    <source>
        <dbReference type="EMBL" id="AKJ64667.1"/>
    </source>
</evidence>
<name>A0A0G3EGW8_9BACT</name>
<dbReference type="Proteomes" id="UP000035268">
    <property type="component" value="Chromosome"/>
</dbReference>
<dbReference type="STRING" id="1307763.L21SP4_01420"/>
<reference evidence="2" key="1">
    <citation type="submission" date="2015-02" db="EMBL/GenBank/DDBJ databases">
        <title>Description and complete genome sequence of the first cultured representative of the subdivision 5 of the Verrucomicrobia phylum.</title>
        <authorList>
            <person name="Spring S."/>
            <person name="Bunk B."/>
            <person name="Sproer C."/>
            <person name="Klenk H.-P."/>
        </authorList>
    </citation>
    <scope>NUCLEOTIDE SEQUENCE [LARGE SCALE GENOMIC DNA]</scope>
    <source>
        <strain evidence="2">L21-Fru-AB</strain>
    </source>
</reference>
<dbReference type="EMBL" id="CP010904">
    <property type="protein sequence ID" value="AKJ64667.1"/>
    <property type="molecule type" value="Genomic_DNA"/>
</dbReference>
<evidence type="ECO:0008006" key="3">
    <source>
        <dbReference type="Google" id="ProtNLM"/>
    </source>
</evidence>
<dbReference type="Pfam" id="PF02585">
    <property type="entry name" value="PIG-L"/>
    <property type="match status" value="1"/>
</dbReference>